<sequence>MIGQWNLSALDCEDPQALANFYRELTGLPIYADDPEWVELGMKGSYPHLAFQRVERHVPPNWPAAINGQQAHLDIFVADLAEAEAKVLALGAKLIDCDHRIYRVYLDPAGHPLCLVDQG</sequence>
<dbReference type="Pfam" id="PF18029">
    <property type="entry name" value="Glyoxalase_6"/>
    <property type="match status" value="1"/>
</dbReference>
<gene>
    <name evidence="2" type="ordered locus">RSal33209_0281</name>
</gene>
<dbReference type="SUPFAM" id="SSF54593">
    <property type="entry name" value="Glyoxalase/Bleomycin resistance protein/Dihydroxybiphenyl dioxygenase"/>
    <property type="match status" value="1"/>
</dbReference>
<dbReference type="PANTHER" id="PTHR35908">
    <property type="entry name" value="HYPOTHETICAL FUSION PROTEIN"/>
    <property type="match status" value="1"/>
</dbReference>
<dbReference type="Proteomes" id="UP000002007">
    <property type="component" value="Chromosome"/>
</dbReference>
<proteinExistence type="predicted"/>
<dbReference type="STRING" id="288705.RSal33209_0281"/>
<dbReference type="KEGG" id="rsa:RSal33209_0281"/>
<dbReference type="InterPro" id="IPR041581">
    <property type="entry name" value="Glyoxalase_6"/>
</dbReference>
<evidence type="ECO:0000313" key="2">
    <source>
        <dbReference type="EMBL" id="ABY22037.1"/>
    </source>
</evidence>
<feature type="domain" description="Glyoxalase-like" evidence="1">
    <location>
        <begin position="9"/>
        <end position="116"/>
    </location>
</feature>
<accession>A9WM49</accession>
<dbReference type="InterPro" id="IPR029068">
    <property type="entry name" value="Glyas_Bleomycin-R_OHBP_Dase"/>
</dbReference>
<evidence type="ECO:0000259" key="1">
    <source>
        <dbReference type="Pfam" id="PF18029"/>
    </source>
</evidence>
<dbReference type="AlphaFoldDB" id="A9WM49"/>
<organism evidence="2 3">
    <name type="scientific">Renibacterium salmoninarum (strain ATCC 33209 / DSM 20767 / JCM 11484 / NBRC 15589 / NCIMB 2235)</name>
    <dbReference type="NCBI Taxonomy" id="288705"/>
    <lineage>
        <taxon>Bacteria</taxon>
        <taxon>Bacillati</taxon>
        <taxon>Actinomycetota</taxon>
        <taxon>Actinomycetes</taxon>
        <taxon>Micrococcales</taxon>
        <taxon>Micrococcaceae</taxon>
        <taxon>Renibacterium</taxon>
    </lineage>
</organism>
<dbReference type="eggNOG" id="COG0346">
    <property type="taxonomic scope" value="Bacteria"/>
</dbReference>
<dbReference type="PANTHER" id="PTHR35908:SF1">
    <property type="entry name" value="CONSERVED PROTEIN"/>
    <property type="match status" value="1"/>
</dbReference>
<keyword evidence="3" id="KW-1185">Reference proteome</keyword>
<dbReference type="EMBL" id="CP000910">
    <property type="protein sequence ID" value="ABY22037.1"/>
    <property type="molecule type" value="Genomic_DNA"/>
</dbReference>
<protein>
    <recommendedName>
        <fullName evidence="1">Glyoxalase-like domain-containing protein</fullName>
    </recommendedName>
</protein>
<reference evidence="3" key="1">
    <citation type="journal article" date="2008" name="J. Bacteriol.">
        <title>Genome sequence of the fish pathogen Renibacterium salmoninarum suggests reductive evolution away from an environmental Arthrobacter ancestor.</title>
        <authorList>
            <person name="Wiens G.D."/>
            <person name="Rockey D.D."/>
            <person name="Wu Z."/>
            <person name="Chang J."/>
            <person name="Levy R."/>
            <person name="Crane S."/>
            <person name="Chen D.S."/>
            <person name="Capri G.R."/>
            <person name="Burnett J.R."/>
            <person name="Sudheesh P.S."/>
            <person name="Schipma M.J."/>
            <person name="Burd H."/>
            <person name="Bhattacharyya A."/>
            <person name="Rhodes L.D."/>
            <person name="Kaul R."/>
            <person name="Strom M.S."/>
        </authorList>
    </citation>
    <scope>NUCLEOTIDE SEQUENCE [LARGE SCALE GENOMIC DNA]</scope>
    <source>
        <strain evidence="3">ATCC 33209 / DSM 20767 / JCM 11484 / NBRC 15589 / NCIMB 2235</strain>
    </source>
</reference>
<dbReference type="HOGENOM" id="CLU_108054_2_1_11"/>
<dbReference type="RefSeq" id="WP_012243745.1">
    <property type="nucleotide sequence ID" value="NC_010168.1"/>
</dbReference>
<name>A9WM49_RENSM</name>
<dbReference type="CDD" id="cd06587">
    <property type="entry name" value="VOC"/>
    <property type="match status" value="1"/>
</dbReference>
<evidence type="ECO:0000313" key="3">
    <source>
        <dbReference type="Proteomes" id="UP000002007"/>
    </source>
</evidence>
<dbReference type="Gene3D" id="3.10.180.10">
    <property type="entry name" value="2,3-Dihydroxybiphenyl 1,2-Dioxygenase, domain 1"/>
    <property type="match status" value="1"/>
</dbReference>